<evidence type="ECO:0000256" key="3">
    <source>
        <dbReference type="ARBA" id="ARBA00023163"/>
    </source>
</evidence>
<dbReference type="CDD" id="cd07377">
    <property type="entry name" value="WHTH_GntR"/>
    <property type="match status" value="1"/>
</dbReference>
<dbReference type="Pfam" id="PF00392">
    <property type="entry name" value="GntR"/>
    <property type="match status" value="1"/>
</dbReference>
<evidence type="ECO:0000313" key="5">
    <source>
        <dbReference type="EMBL" id="GEK87788.1"/>
    </source>
</evidence>
<keyword evidence="3" id="KW-0804">Transcription</keyword>
<dbReference type="EMBL" id="BJUW01000019">
    <property type="protein sequence ID" value="GEK87788.1"/>
    <property type="molecule type" value="Genomic_DNA"/>
</dbReference>
<dbReference type="OrthoDB" id="9816161at2"/>
<protein>
    <submittedName>
        <fullName evidence="5">Transcriptional regulator</fullName>
    </submittedName>
</protein>
<dbReference type="PROSITE" id="PS50949">
    <property type="entry name" value="HTH_GNTR"/>
    <property type="match status" value="1"/>
</dbReference>
<dbReference type="SMART" id="SM00345">
    <property type="entry name" value="HTH_GNTR"/>
    <property type="match status" value="1"/>
</dbReference>
<dbReference type="Gene3D" id="1.20.120.530">
    <property type="entry name" value="GntR ligand-binding domain-like"/>
    <property type="match status" value="1"/>
</dbReference>
<dbReference type="Gene3D" id="1.10.10.10">
    <property type="entry name" value="Winged helix-like DNA-binding domain superfamily/Winged helix DNA-binding domain"/>
    <property type="match status" value="1"/>
</dbReference>
<feature type="domain" description="HTH gntR-type" evidence="4">
    <location>
        <begin position="7"/>
        <end position="74"/>
    </location>
</feature>
<organism evidence="5 6">
    <name type="scientific">Microbacterium aerolatum</name>
    <dbReference type="NCBI Taxonomy" id="153731"/>
    <lineage>
        <taxon>Bacteria</taxon>
        <taxon>Bacillati</taxon>
        <taxon>Actinomycetota</taxon>
        <taxon>Actinomycetes</taxon>
        <taxon>Micrococcales</taxon>
        <taxon>Microbacteriaceae</taxon>
        <taxon>Microbacterium</taxon>
    </lineage>
</organism>
<dbReference type="SUPFAM" id="SSF46785">
    <property type="entry name" value="Winged helix' DNA-binding domain"/>
    <property type="match status" value="1"/>
</dbReference>
<evidence type="ECO:0000256" key="1">
    <source>
        <dbReference type="ARBA" id="ARBA00023015"/>
    </source>
</evidence>
<dbReference type="AlphaFoldDB" id="A0A511AI07"/>
<keyword evidence="6" id="KW-1185">Reference proteome</keyword>
<dbReference type="InterPro" id="IPR011711">
    <property type="entry name" value="GntR_C"/>
</dbReference>
<evidence type="ECO:0000259" key="4">
    <source>
        <dbReference type="PROSITE" id="PS50949"/>
    </source>
</evidence>
<comment type="caution">
    <text evidence="5">The sequence shown here is derived from an EMBL/GenBank/DDBJ whole genome shotgun (WGS) entry which is preliminary data.</text>
</comment>
<sequence>MGERPSELESARVARQLRDDIVLGRRRPGSRLVERDIAAQLNVSRLPVREAIRALVTEGIVVARPRTWAVVREYTLGDVRDFAEVRGPIETMLFVYAAERHDEAGLEGLRRVLEREEQAARDGDQAASRAAAGDFHAYMAVLASNDVLTELAGVFATRLKWIFGLHQDLQGMAASHRELFEAIEARDVELVRRLLAEHLAAGTAAAERRFGTESTSTG</sequence>
<dbReference type="GO" id="GO:0003677">
    <property type="term" value="F:DNA binding"/>
    <property type="evidence" value="ECO:0007669"/>
    <property type="project" value="UniProtKB-KW"/>
</dbReference>
<gene>
    <name evidence="5" type="ORF">MAE01_29640</name>
</gene>
<dbReference type="InterPro" id="IPR036388">
    <property type="entry name" value="WH-like_DNA-bd_sf"/>
</dbReference>
<dbReference type="InterPro" id="IPR000524">
    <property type="entry name" value="Tscrpt_reg_HTH_GntR"/>
</dbReference>
<keyword evidence="1" id="KW-0805">Transcription regulation</keyword>
<keyword evidence="2" id="KW-0238">DNA-binding</keyword>
<dbReference type="GO" id="GO:0003700">
    <property type="term" value="F:DNA-binding transcription factor activity"/>
    <property type="evidence" value="ECO:0007669"/>
    <property type="project" value="InterPro"/>
</dbReference>
<dbReference type="SMART" id="SM00895">
    <property type="entry name" value="FCD"/>
    <property type="match status" value="1"/>
</dbReference>
<evidence type="ECO:0000313" key="6">
    <source>
        <dbReference type="Proteomes" id="UP000321225"/>
    </source>
</evidence>
<reference evidence="5 6" key="1">
    <citation type="submission" date="2019-07" db="EMBL/GenBank/DDBJ databases">
        <title>Whole genome shotgun sequence of Microbacterium aerolatum NBRC 103071.</title>
        <authorList>
            <person name="Hosoyama A."/>
            <person name="Uohara A."/>
            <person name="Ohji S."/>
            <person name="Ichikawa N."/>
        </authorList>
    </citation>
    <scope>NUCLEOTIDE SEQUENCE [LARGE SCALE GENOMIC DNA]</scope>
    <source>
        <strain evidence="5 6">NBRC 103071</strain>
    </source>
</reference>
<dbReference type="Proteomes" id="UP000321225">
    <property type="component" value="Unassembled WGS sequence"/>
</dbReference>
<proteinExistence type="predicted"/>
<dbReference type="PANTHER" id="PTHR43537:SF45">
    <property type="entry name" value="GNTR FAMILY REGULATORY PROTEIN"/>
    <property type="match status" value="1"/>
</dbReference>
<dbReference type="PRINTS" id="PR00035">
    <property type="entry name" value="HTHGNTR"/>
</dbReference>
<evidence type="ECO:0000256" key="2">
    <source>
        <dbReference type="ARBA" id="ARBA00023125"/>
    </source>
</evidence>
<dbReference type="SUPFAM" id="SSF48008">
    <property type="entry name" value="GntR ligand-binding domain-like"/>
    <property type="match status" value="1"/>
</dbReference>
<dbReference type="PANTHER" id="PTHR43537">
    <property type="entry name" value="TRANSCRIPTIONAL REGULATOR, GNTR FAMILY"/>
    <property type="match status" value="1"/>
</dbReference>
<dbReference type="Pfam" id="PF07729">
    <property type="entry name" value="FCD"/>
    <property type="match status" value="1"/>
</dbReference>
<accession>A0A511AI07</accession>
<dbReference type="InterPro" id="IPR008920">
    <property type="entry name" value="TF_FadR/GntR_C"/>
</dbReference>
<name>A0A511AI07_9MICO</name>
<dbReference type="InterPro" id="IPR036390">
    <property type="entry name" value="WH_DNA-bd_sf"/>
</dbReference>